<accession>A0A562WQ93</accession>
<keyword evidence="1" id="KW-0812">Transmembrane</keyword>
<protein>
    <submittedName>
        <fullName evidence="3">Uncharacterized protein</fullName>
    </submittedName>
</protein>
<dbReference type="OrthoDB" id="5397525at2"/>
<feature type="chain" id="PRO_5022117351" evidence="2">
    <location>
        <begin position="23"/>
        <end position="77"/>
    </location>
</feature>
<gene>
    <name evidence="3" type="ORF">JN12_00845</name>
</gene>
<dbReference type="EMBL" id="VLLN01000004">
    <property type="protein sequence ID" value="TWJ32405.1"/>
    <property type="molecule type" value="Genomic_DNA"/>
</dbReference>
<feature type="transmembrane region" description="Helical" evidence="1">
    <location>
        <begin position="32"/>
        <end position="58"/>
    </location>
</feature>
<comment type="caution">
    <text evidence="3">The sequence shown here is derived from an EMBL/GenBank/DDBJ whole genome shotgun (WGS) entry which is preliminary data.</text>
</comment>
<sequence length="77" mass="8090">MKTTTPGNTMAMLIGSASTAFAATGAREDNSGLFVWIFLGFCALIIVAQLVPAIMVALGFAKAFGKQKEEVPQPVNK</sequence>
<evidence type="ECO:0000313" key="3">
    <source>
        <dbReference type="EMBL" id="TWJ32405.1"/>
    </source>
</evidence>
<name>A0A562WQ93_9BACT</name>
<keyword evidence="1" id="KW-0472">Membrane</keyword>
<evidence type="ECO:0000256" key="2">
    <source>
        <dbReference type="SAM" id="SignalP"/>
    </source>
</evidence>
<organism evidence="3 4">
    <name type="scientific">Geobacter argillaceus</name>
    <dbReference type="NCBI Taxonomy" id="345631"/>
    <lineage>
        <taxon>Bacteria</taxon>
        <taxon>Pseudomonadati</taxon>
        <taxon>Thermodesulfobacteriota</taxon>
        <taxon>Desulfuromonadia</taxon>
        <taxon>Geobacterales</taxon>
        <taxon>Geobacteraceae</taxon>
        <taxon>Geobacter</taxon>
    </lineage>
</organism>
<reference evidence="3 4" key="1">
    <citation type="submission" date="2019-07" db="EMBL/GenBank/DDBJ databases">
        <title>Genomic Encyclopedia of Archaeal and Bacterial Type Strains, Phase II (KMG-II): from individual species to whole genera.</title>
        <authorList>
            <person name="Goeker M."/>
        </authorList>
    </citation>
    <scope>NUCLEOTIDE SEQUENCE [LARGE SCALE GENOMIC DNA]</scope>
    <source>
        <strain evidence="3 4">ATCC BAA-1139</strain>
    </source>
</reference>
<keyword evidence="4" id="KW-1185">Reference proteome</keyword>
<keyword evidence="1" id="KW-1133">Transmembrane helix</keyword>
<dbReference type="RefSeq" id="WP_145018692.1">
    <property type="nucleotide sequence ID" value="NZ_VLLN01000004.1"/>
</dbReference>
<dbReference type="AlphaFoldDB" id="A0A562WQ93"/>
<dbReference type="Proteomes" id="UP000319449">
    <property type="component" value="Unassembled WGS sequence"/>
</dbReference>
<keyword evidence="2" id="KW-0732">Signal</keyword>
<proteinExistence type="predicted"/>
<evidence type="ECO:0000256" key="1">
    <source>
        <dbReference type="SAM" id="Phobius"/>
    </source>
</evidence>
<feature type="signal peptide" evidence="2">
    <location>
        <begin position="1"/>
        <end position="22"/>
    </location>
</feature>
<evidence type="ECO:0000313" key="4">
    <source>
        <dbReference type="Proteomes" id="UP000319449"/>
    </source>
</evidence>